<evidence type="ECO:0000313" key="10">
    <source>
        <dbReference type="EMBL" id="MBB4924156.1"/>
    </source>
</evidence>
<organism evidence="10 11">
    <name type="scientific">Kitasatospora kifunensis</name>
    <name type="common">Streptomyces kifunensis</name>
    <dbReference type="NCBI Taxonomy" id="58351"/>
    <lineage>
        <taxon>Bacteria</taxon>
        <taxon>Bacillati</taxon>
        <taxon>Actinomycetota</taxon>
        <taxon>Actinomycetes</taxon>
        <taxon>Kitasatosporales</taxon>
        <taxon>Streptomycetaceae</taxon>
        <taxon>Kitasatospora</taxon>
    </lineage>
</organism>
<keyword evidence="8" id="KW-0289">Folate biosynthesis</keyword>
<keyword evidence="4 10" id="KW-0808">Transferase</keyword>
<evidence type="ECO:0000259" key="9">
    <source>
        <dbReference type="PROSITE" id="PS00794"/>
    </source>
</evidence>
<dbReference type="PANTHER" id="PTHR43071:SF1">
    <property type="entry name" value="2-AMINO-4-HYDROXY-6-HYDROXYMETHYLDIHYDROPTERIDINE PYROPHOSPHOKINASE"/>
    <property type="match status" value="1"/>
</dbReference>
<dbReference type="UniPathway" id="UPA00077">
    <property type="reaction ID" value="UER00155"/>
</dbReference>
<sequence length="199" mass="21375">MSTSDPTASPTTFDLEHRVDSVDTTLQNPRTAVVALGSNLGNRLETLQGAVDALADTPGLRITAVSAVFETAALGGPGEQPNYYNAVVVLRTTLPPYSLLERANAIEDAFGRERTVRWGARTLDVDIITYEGMLSSDPVLLLPHPRAHERVFVLGPWNDADRDGELPGHGKVADLLAALGGEGAQGVQRRTDIQLRLPE</sequence>
<keyword evidence="6 10" id="KW-0418">Kinase</keyword>
<evidence type="ECO:0000256" key="1">
    <source>
        <dbReference type="ARBA" id="ARBA00000198"/>
    </source>
</evidence>
<dbReference type="CDD" id="cd00483">
    <property type="entry name" value="HPPK"/>
    <property type="match status" value="1"/>
</dbReference>
<name>A0A7W7R2E8_KITKI</name>
<protein>
    <recommendedName>
        <fullName evidence="3">2-amino-4-hydroxy-6-hydroxymethyldihydropteridine diphosphokinase</fullName>
        <ecNumber evidence="3">2.7.6.3</ecNumber>
    </recommendedName>
</protein>
<keyword evidence="11" id="KW-1185">Reference proteome</keyword>
<dbReference type="InterPro" id="IPR035907">
    <property type="entry name" value="Hppk_sf"/>
</dbReference>
<dbReference type="InterPro" id="IPR000550">
    <property type="entry name" value="Hppk"/>
</dbReference>
<dbReference type="GO" id="GO:0016301">
    <property type="term" value="F:kinase activity"/>
    <property type="evidence" value="ECO:0007669"/>
    <property type="project" value="UniProtKB-KW"/>
</dbReference>
<evidence type="ECO:0000256" key="8">
    <source>
        <dbReference type="ARBA" id="ARBA00022909"/>
    </source>
</evidence>
<evidence type="ECO:0000256" key="2">
    <source>
        <dbReference type="ARBA" id="ARBA00005051"/>
    </source>
</evidence>
<evidence type="ECO:0000313" key="11">
    <source>
        <dbReference type="Proteomes" id="UP000540506"/>
    </source>
</evidence>
<dbReference type="GO" id="GO:0046654">
    <property type="term" value="P:tetrahydrofolate biosynthetic process"/>
    <property type="evidence" value="ECO:0007669"/>
    <property type="project" value="UniProtKB-UniPathway"/>
</dbReference>
<dbReference type="EC" id="2.7.6.3" evidence="3"/>
<evidence type="ECO:0000256" key="6">
    <source>
        <dbReference type="ARBA" id="ARBA00022777"/>
    </source>
</evidence>
<dbReference type="Gene3D" id="3.30.70.560">
    <property type="entry name" value="7,8-Dihydro-6-hydroxymethylpterin-pyrophosphokinase HPPK"/>
    <property type="match status" value="1"/>
</dbReference>
<dbReference type="EMBL" id="JACHJV010000001">
    <property type="protein sequence ID" value="MBB4924156.1"/>
    <property type="molecule type" value="Genomic_DNA"/>
</dbReference>
<dbReference type="GO" id="GO:0003848">
    <property type="term" value="F:2-amino-4-hydroxy-6-hydroxymethyldihydropteridine diphosphokinase activity"/>
    <property type="evidence" value="ECO:0007669"/>
    <property type="project" value="UniProtKB-EC"/>
</dbReference>
<comment type="pathway">
    <text evidence="2">Cofactor biosynthesis; tetrahydrofolate biosynthesis; 2-amino-4-hydroxy-6-hydroxymethyl-7,8-dihydropteridine diphosphate from 7,8-dihydroneopterin triphosphate: step 4/4.</text>
</comment>
<dbReference type="GO" id="GO:0005524">
    <property type="term" value="F:ATP binding"/>
    <property type="evidence" value="ECO:0007669"/>
    <property type="project" value="UniProtKB-KW"/>
</dbReference>
<dbReference type="AlphaFoldDB" id="A0A7W7R2E8"/>
<comment type="catalytic activity">
    <reaction evidence="1">
        <text>6-hydroxymethyl-7,8-dihydropterin + ATP = (7,8-dihydropterin-6-yl)methyl diphosphate + AMP + H(+)</text>
        <dbReference type="Rhea" id="RHEA:11412"/>
        <dbReference type="ChEBI" id="CHEBI:15378"/>
        <dbReference type="ChEBI" id="CHEBI:30616"/>
        <dbReference type="ChEBI" id="CHEBI:44841"/>
        <dbReference type="ChEBI" id="CHEBI:72950"/>
        <dbReference type="ChEBI" id="CHEBI:456215"/>
        <dbReference type="EC" id="2.7.6.3"/>
    </reaction>
</comment>
<accession>A0A7W7R2E8</accession>
<reference evidence="10 11" key="1">
    <citation type="submission" date="2020-08" db="EMBL/GenBank/DDBJ databases">
        <title>Sequencing the genomes of 1000 actinobacteria strains.</title>
        <authorList>
            <person name="Klenk H.-P."/>
        </authorList>
    </citation>
    <scope>NUCLEOTIDE SEQUENCE [LARGE SCALE GENOMIC DNA]</scope>
    <source>
        <strain evidence="10 11">DSM 41654</strain>
    </source>
</reference>
<comment type="caution">
    <text evidence="10">The sequence shown here is derived from an EMBL/GenBank/DDBJ whole genome shotgun (WGS) entry which is preliminary data.</text>
</comment>
<dbReference type="PANTHER" id="PTHR43071">
    <property type="entry name" value="2-AMINO-4-HYDROXY-6-HYDROXYMETHYLDIHYDROPTERIDINE PYROPHOSPHOKINASE"/>
    <property type="match status" value="1"/>
</dbReference>
<dbReference type="Pfam" id="PF01288">
    <property type="entry name" value="HPPK"/>
    <property type="match status" value="1"/>
</dbReference>
<dbReference type="PROSITE" id="PS00794">
    <property type="entry name" value="HPPK"/>
    <property type="match status" value="1"/>
</dbReference>
<proteinExistence type="predicted"/>
<feature type="domain" description="7,8-dihydro-6-hydroxymethylpterin-pyrophosphokinase" evidence="9">
    <location>
        <begin position="117"/>
        <end position="128"/>
    </location>
</feature>
<dbReference type="RefSeq" id="WP_184936152.1">
    <property type="nucleotide sequence ID" value="NZ_JACHJV010000001.1"/>
</dbReference>
<dbReference type="NCBIfam" id="TIGR01498">
    <property type="entry name" value="folK"/>
    <property type="match status" value="1"/>
</dbReference>
<dbReference type="SUPFAM" id="SSF55083">
    <property type="entry name" value="6-hydroxymethyl-7,8-dihydropterin pyrophosphokinase, HPPK"/>
    <property type="match status" value="1"/>
</dbReference>
<keyword evidence="7" id="KW-0067">ATP-binding</keyword>
<evidence type="ECO:0000256" key="3">
    <source>
        <dbReference type="ARBA" id="ARBA00013253"/>
    </source>
</evidence>
<dbReference type="GO" id="GO:0046656">
    <property type="term" value="P:folic acid biosynthetic process"/>
    <property type="evidence" value="ECO:0007669"/>
    <property type="project" value="UniProtKB-KW"/>
</dbReference>
<evidence type="ECO:0000256" key="4">
    <source>
        <dbReference type="ARBA" id="ARBA00022679"/>
    </source>
</evidence>
<keyword evidence="5" id="KW-0547">Nucleotide-binding</keyword>
<dbReference type="Proteomes" id="UP000540506">
    <property type="component" value="Unassembled WGS sequence"/>
</dbReference>
<gene>
    <name evidence="10" type="ORF">FHR34_003149</name>
</gene>
<evidence type="ECO:0000256" key="5">
    <source>
        <dbReference type="ARBA" id="ARBA00022741"/>
    </source>
</evidence>
<evidence type="ECO:0000256" key="7">
    <source>
        <dbReference type="ARBA" id="ARBA00022840"/>
    </source>
</evidence>